<dbReference type="AlphaFoldDB" id="A0A0F8ZRS3"/>
<evidence type="ECO:0000313" key="4">
    <source>
        <dbReference type="EMBL" id="KKK96552.1"/>
    </source>
</evidence>
<dbReference type="EMBL" id="LAZR01046433">
    <property type="protein sequence ID" value="KKK96552.1"/>
    <property type="molecule type" value="Genomic_DNA"/>
</dbReference>
<dbReference type="InterPro" id="IPR003346">
    <property type="entry name" value="Transposase_20"/>
</dbReference>
<gene>
    <name evidence="4" type="ORF">LCGC14_2661620</name>
</gene>
<dbReference type="PANTHER" id="PTHR33055">
    <property type="entry name" value="TRANSPOSASE FOR INSERTION SEQUENCE ELEMENT IS1111A"/>
    <property type="match status" value="1"/>
</dbReference>
<dbReference type="GO" id="GO:0003677">
    <property type="term" value="F:DNA binding"/>
    <property type="evidence" value="ECO:0007669"/>
    <property type="project" value="InterPro"/>
</dbReference>
<feature type="domain" description="Transposase IS110-like N-terminal" evidence="2">
    <location>
        <begin position="28"/>
        <end position="189"/>
    </location>
</feature>
<accession>A0A0F8ZRS3</accession>
<name>A0A0F8ZRS3_9ZZZZ</name>
<feature type="non-terminal residue" evidence="4">
    <location>
        <position position="357"/>
    </location>
</feature>
<dbReference type="GO" id="GO:0004803">
    <property type="term" value="F:transposase activity"/>
    <property type="evidence" value="ECO:0007669"/>
    <property type="project" value="InterPro"/>
</dbReference>
<evidence type="ECO:0000256" key="1">
    <source>
        <dbReference type="SAM" id="MobiDB-lite"/>
    </source>
</evidence>
<sequence length="357" mass="40583">MNNQEIIRREQFCQIVKEITGSDQYMVVGIDVGKDKHHAFVGTAKGICLFKKMVFKNNLDGFARLLAIVDQLKTQNCLEKIVYGLEPTGNYHKPLARHLIRCGCNVVLVTGQAVKNNRQLIDGRWDKNDTKDAANVADLVSRGRCLYYDCPSPQINELRGLLSLRRRLKREEHSLRMRIRNNLLAQYFPEMDKFYSASESESLAIVRWCLDPGKISVMEFDQFFKLVTRTQRGVAQRLRLRKIHSLAMESVGCPMGPAAEYEAELLVEKRRQVAKQIQKTADLIEDICLEFPEYSYLLTIPGFGPYISAKVLASIGDPFRFDNRKQVIKMSGYDLSAKRSGKTSNQAVPVISKKGNG</sequence>
<dbReference type="Pfam" id="PF01548">
    <property type="entry name" value="DEDD_Tnp_IS110"/>
    <property type="match status" value="1"/>
</dbReference>
<evidence type="ECO:0000259" key="3">
    <source>
        <dbReference type="Pfam" id="PF02371"/>
    </source>
</evidence>
<organism evidence="4">
    <name type="scientific">marine sediment metagenome</name>
    <dbReference type="NCBI Taxonomy" id="412755"/>
    <lineage>
        <taxon>unclassified sequences</taxon>
        <taxon>metagenomes</taxon>
        <taxon>ecological metagenomes</taxon>
    </lineage>
</organism>
<dbReference type="Pfam" id="PF02371">
    <property type="entry name" value="Transposase_20"/>
    <property type="match status" value="1"/>
</dbReference>
<dbReference type="NCBIfam" id="NF033542">
    <property type="entry name" value="transpos_IS110"/>
    <property type="match status" value="1"/>
</dbReference>
<feature type="region of interest" description="Disordered" evidence="1">
    <location>
        <begin position="338"/>
        <end position="357"/>
    </location>
</feature>
<reference evidence="4" key="1">
    <citation type="journal article" date="2015" name="Nature">
        <title>Complex archaea that bridge the gap between prokaryotes and eukaryotes.</title>
        <authorList>
            <person name="Spang A."/>
            <person name="Saw J.H."/>
            <person name="Jorgensen S.L."/>
            <person name="Zaremba-Niedzwiedzka K."/>
            <person name="Martijn J."/>
            <person name="Lind A.E."/>
            <person name="van Eijk R."/>
            <person name="Schleper C."/>
            <person name="Guy L."/>
            <person name="Ettema T.J."/>
        </authorList>
    </citation>
    <scope>NUCLEOTIDE SEQUENCE</scope>
</reference>
<dbReference type="InterPro" id="IPR047650">
    <property type="entry name" value="Transpos_IS110"/>
</dbReference>
<protein>
    <submittedName>
        <fullName evidence="4">Uncharacterized protein</fullName>
    </submittedName>
</protein>
<dbReference type="GO" id="GO:0006313">
    <property type="term" value="P:DNA transposition"/>
    <property type="evidence" value="ECO:0007669"/>
    <property type="project" value="InterPro"/>
</dbReference>
<dbReference type="PANTHER" id="PTHR33055:SF13">
    <property type="entry name" value="TRANSPOSASE"/>
    <property type="match status" value="1"/>
</dbReference>
<dbReference type="InterPro" id="IPR002525">
    <property type="entry name" value="Transp_IS110-like_N"/>
</dbReference>
<proteinExistence type="predicted"/>
<evidence type="ECO:0000259" key="2">
    <source>
        <dbReference type="Pfam" id="PF01548"/>
    </source>
</evidence>
<feature type="domain" description="Transposase IS116/IS110/IS902 C-terminal" evidence="3">
    <location>
        <begin position="295"/>
        <end position="355"/>
    </location>
</feature>
<comment type="caution">
    <text evidence="4">The sequence shown here is derived from an EMBL/GenBank/DDBJ whole genome shotgun (WGS) entry which is preliminary data.</text>
</comment>